<comment type="caution">
    <text evidence="2">The sequence shown here is derived from an EMBL/GenBank/DDBJ whole genome shotgun (WGS) entry which is preliminary data.</text>
</comment>
<gene>
    <name evidence="2" type="ORF">RCL2_002029700</name>
</gene>
<evidence type="ECO:0000256" key="1">
    <source>
        <dbReference type="SAM" id="MobiDB-lite"/>
    </source>
</evidence>
<sequence>MRKLKEVGSTSQDLNMEKPQFSKNRKKPAPLMKEHETILGSNSPKLQADAQKTSDPPSLPTKASGRKIKIRSSVPQIHVRIRTIPVNNLAFRTGTWNSRRPELRTRV</sequence>
<organism evidence="2 3">
    <name type="scientific">Rhizophagus clarus</name>
    <dbReference type="NCBI Taxonomy" id="94130"/>
    <lineage>
        <taxon>Eukaryota</taxon>
        <taxon>Fungi</taxon>
        <taxon>Fungi incertae sedis</taxon>
        <taxon>Mucoromycota</taxon>
        <taxon>Glomeromycotina</taxon>
        <taxon>Glomeromycetes</taxon>
        <taxon>Glomerales</taxon>
        <taxon>Glomeraceae</taxon>
        <taxon>Rhizophagus</taxon>
    </lineage>
</organism>
<feature type="compositionally biased region" description="Polar residues" evidence="1">
    <location>
        <begin position="39"/>
        <end position="56"/>
    </location>
</feature>
<evidence type="ECO:0000313" key="2">
    <source>
        <dbReference type="EMBL" id="GES93553.1"/>
    </source>
</evidence>
<dbReference type="EMBL" id="BLAL01000228">
    <property type="protein sequence ID" value="GES93553.1"/>
    <property type="molecule type" value="Genomic_DNA"/>
</dbReference>
<proteinExistence type="predicted"/>
<reference evidence="2" key="1">
    <citation type="submission" date="2019-10" db="EMBL/GenBank/DDBJ databases">
        <title>Conservation and host-specific expression of non-tandemly repeated heterogenous ribosome RNA gene in arbuscular mycorrhizal fungi.</title>
        <authorList>
            <person name="Maeda T."/>
            <person name="Kobayashi Y."/>
            <person name="Nakagawa T."/>
            <person name="Ezawa T."/>
            <person name="Yamaguchi K."/>
            <person name="Bino T."/>
            <person name="Nishimoto Y."/>
            <person name="Shigenobu S."/>
            <person name="Kawaguchi M."/>
        </authorList>
    </citation>
    <scope>NUCLEOTIDE SEQUENCE</scope>
    <source>
        <strain evidence="2">HR1</strain>
    </source>
</reference>
<name>A0A8H3LYP8_9GLOM</name>
<dbReference type="AlphaFoldDB" id="A0A8H3LYP8"/>
<dbReference type="Proteomes" id="UP000615446">
    <property type="component" value="Unassembled WGS sequence"/>
</dbReference>
<feature type="region of interest" description="Disordered" evidence="1">
    <location>
        <begin position="1"/>
        <end position="71"/>
    </location>
</feature>
<protein>
    <submittedName>
        <fullName evidence="2">Uncharacterized protein</fullName>
    </submittedName>
</protein>
<evidence type="ECO:0000313" key="3">
    <source>
        <dbReference type="Proteomes" id="UP000615446"/>
    </source>
</evidence>
<accession>A0A8H3LYP8</accession>